<keyword evidence="4" id="KW-1185">Reference proteome</keyword>
<comment type="caution">
    <text evidence="3">The sequence shown here is derived from an EMBL/GenBank/DDBJ whole genome shotgun (WGS) entry which is preliminary data.</text>
</comment>
<gene>
    <name evidence="3" type="ORF">FRUB_09316</name>
</gene>
<dbReference type="OrthoDB" id="289995at2"/>
<protein>
    <recommendedName>
        <fullName evidence="2">Antitoxin</fullName>
    </recommendedName>
</protein>
<dbReference type="InterPro" id="IPR036165">
    <property type="entry name" value="YefM-like_sf"/>
</dbReference>
<dbReference type="RefSeq" id="WP_088259714.1">
    <property type="nucleotide sequence ID" value="NZ_NIDE01000017.1"/>
</dbReference>
<evidence type="ECO:0000256" key="1">
    <source>
        <dbReference type="ARBA" id="ARBA00009981"/>
    </source>
</evidence>
<reference evidence="4" key="1">
    <citation type="submission" date="2017-06" db="EMBL/GenBank/DDBJ databases">
        <title>Genome analysis of Fimbriiglobus ruber SP5, the first member of the order Planctomycetales with confirmed chitinolytic capability.</title>
        <authorList>
            <person name="Ravin N.V."/>
            <person name="Rakitin A.L."/>
            <person name="Ivanova A.A."/>
            <person name="Beletsky A.V."/>
            <person name="Kulichevskaya I.S."/>
            <person name="Mardanov A.V."/>
            <person name="Dedysh S.N."/>
        </authorList>
    </citation>
    <scope>NUCLEOTIDE SEQUENCE [LARGE SCALE GENOMIC DNA]</scope>
    <source>
        <strain evidence="4">SP5</strain>
    </source>
</reference>
<evidence type="ECO:0000313" key="3">
    <source>
        <dbReference type="EMBL" id="OWK36753.1"/>
    </source>
</evidence>
<dbReference type="SUPFAM" id="SSF143120">
    <property type="entry name" value="YefM-like"/>
    <property type="match status" value="1"/>
</dbReference>
<organism evidence="3 4">
    <name type="scientific">Fimbriiglobus ruber</name>
    <dbReference type="NCBI Taxonomy" id="1908690"/>
    <lineage>
        <taxon>Bacteria</taxon>
        <taxon>Pseudomonadati</taxon>
        <taxon>Planctomycetota</taxon>
        <taxon>Planctomycetia</taxon>
        <taxon>Gemmatales</taxon>
        <taxon>Gemmataceae</taxon>
        <taxon>Fimbriiglobus</taxon>
    </lineage>
</organism>
<proteinExistence type="inferred from homology"/>
<dbReference type="PANTHER" id="PTHR35377:SF8">
    <property type="entry name" value="ANTITOXIN VAPB22"/>
    <property type="match status" value="1"/>
</dbReference>
<comment type="function">
    <text evidence="2">Antitoxin component of a type II toxin-antitoxin (TA) system.</text>
</comment>
<dbReference type="AlphaFoldDB" id="A0A225D713"/>
<dbReference type="Proteomes" id="UP000214646">
    <property type="component" value="Unassembled WGS sequence"/>
</dbReference>
<accession>A0A225D713</accession>
<dbReference type="InterPro" id="IPR051416">
    <property type="entry name" value="phD-YefM_TA_antitoxins"/>
</dbReference>
<name>A0A225D713_9BACT</name>
<dbReference type="InterPro" id="IPR006442">
    <property type="entry name" value="Antitoxin_Phd/YefM"/>
</dbReference>
<dbReference type="PANTHER" id="PTHR35377">
    <property type="entry name" value="ANTITOXIN VAPB49-RELATED-RELATED"/>
    <property type="match status" value="1"/>
</dbReference>
<sequence length="79" mass="8803">MATVTIEEAQANLPEIIRRMIPGEELVITENQQPVAKLVRVQPTTSKSPRPGPGVCKGMITYMAPDFDAPLEDMKEYME</sequence>
<evidence type="ECO:0000256" key="2">
    <source>
        <dbReference type="RuleBase" id="RU362080"/>
    </source>
</evidence>
<dbReference type="Gene3D" id="3.40.1620.10">
    <property type="entry name" value="YefM-like domain"/>
    <property type="match status" value="1"/>
</dbReference>
<evidence type="ECO:0000313" key="4">
    <source>
        <dbReference type="Proteomes" id="UP000214646"/>
    </source>
</evidence>
<comment type="similarity">
    <text evidence="1 2">Belongs to the phD/YefM antitoxin family.</text>
</comment>
<dbReference type="EMBL" id="NIDE01000017">
    <property type="protein sequence ID" value="OWK36753.1"/>
    <property type="molecule type" value="Genomic_DNA"/>
</dbReference>
<dbReference type="Pfam" id="PF02604">
    <property type="entry name" value="PhdYeFM_antitox"/>
    <property type="match status" value="1"/>
</dbReference>